<organism evidence="6 7">
    <name type="scientific">Salipiger bermudensis (strain DSM 26914 / JCM 13377 / KCTC 12554 / HTCC2601)</name>
    <name type="common">Pelagibaca bermudensis</name>
    <dbReference type="NCBI Taxonomy" id="314265"/>
    <lineage>
        <taxon>Bacteria</taxon>
        <taxon>Pseudomonadati</taxon>
        <taxon>Pseudomonadota</taxon>
        <taxon>Alphaproteobacteria</taxon>
        <taxon>Rhodobacterales</taxon>
        <taxon>Roseobacteraceae</taxon>
        <taxon>Salipiger</taxon>
    </lineage>
</organism>
<dbReference type="eggNOG" id="COG2020">
    <property type="taxonomic scope" value="Bacteria"/>
</dbReference>
<dbReference type="GO" id="GO:0032259">
    <property type="term" value="P:methylation"/>
    <property type="evidence" value="ECO:0007669"/>
    <property type="project" value="UniProtKB-KW"/>
</dbReference>
<keyword evidence="2 5" id="KW-0812">Transmembrane</keyword>
<dbReference type="PANTHER" id="PTHR12714:SF24">
    <property type="entry name" value="SLR1182 PROTEIN"/>
    <property type="match status" value="1"/>
</dbReference>
<name>Q0FJI4_SALBH</name>
<feature type="transmembrane region" description="Helical" evidence="5">
    <location>
        <begin position="94"/>
        <end position="120"/>
    </location>
</feature>
<feature type="transmembrane region" description="Helical" evidence="5">
    <location>
        <begin position="36"/>
        <end position="58"/>
    </location>
</feature>
<dbReference type="GO" id="GO:0012505">
    <property type="term" value="C:endomembrane system"/>
    <property type="evidence" value="ECO:0007669"/>
    <property type="project" value="UniProtKB-SubCell"/>
</dbReference>
<evidence type="ECO:0000313" key="6">
    <source>
        <dbReference type="EMBL" id="EAU44374.1"/>
    </source>
</evidence>
<comment type="subcellular location">
    <subcellularLocation>
        <location evidence="1">Endomembrane system</location>
        <topology evidence="1">Multi-pass membrane protein</topology>
    </subcellularLocation>
</comment>
<dbReference type="STRING" id="314265.R2601_08501"/>
<dbReference type="InterPro" id="IPR007318">
    <property type="entry name" value="Phopholipid_MeTrfase"/>
</dbReference>
<proteinExistence type="predicted"/>
<evidence type="ECO:0000256" key="1">
    <source>
        <dbReference type="ARBA" id="ARBA00004127"/>
    </source>
</evidence>
<dbReference type="GO" id="GO:0008168">
    <property type="term" value="F:methyltransferase activity"/>
    <property type="evidence" value="ECO:0007669"/>
    <property type="project" value="UniProtKB-KW"/>
</dbReference>
<dbReference type="AlphaFoldDB" id="Q0FJI4"/>
<dbReference type="Gene3D" id="1.20.120.1630">
    <property type="match status" value="1"/>
</dbReference>
<evidence type="ECO:0000256" key="3">
    <source>
        <dbReference type="ARBA" id="ARBA00022989"/>
    </source>
</evidence>
<evidence type="ECO:0000256" key="2">
    <source>
        <dbReference type="ARBA" id="ARBA00022692"/>
    </source>
</evidence>
<gene>
    <name evidence="6" type="ORF">R2601_08501</name>
</gene>
<comment type="caution">
    <text evidence="6">The sequence shown here is derived from an EMBL/GenBank/DDBJ whole genome shotgun (WGS) entry which is preliminary data.</text>
</comment>
<keyword evidence="6" id="KW-0489">Methyltransferase</keyword>
<dbReference type="EMBL" id="AATQ01000048">
    <property type="protein sequence ID" value="EAU44374.1"/>
    <property type="molecule type" value="Genomic_DNA"/>
</dbReference>
<sequence length="151" mass="17350">MIRKWIDIPPVWLLAFLCLAYWQARNHPVGLSFGPVWADLLGGLFVGGGLLLAALALIELRRNRTSFMPHDEAAQLVTGGVFKLSRNPIYVGDVMILLGIILYLDAVLSLALVPIFVWVVEKRFIEKEEVRLQRKFVARYVRYSQQTRRWL</sequence>
<dbReference type="Pfam" id="PF04191">
    <property type="entry name" value="PEMT"/>
    <property type="match status" value="1"/>
</dbReference>
<dbReference type="HOGENOM" id="CLU_065200_4_0_5"/>
<evidence type="ECO:0000256" key="5">
    <source>
        <dbReference type="SAM" id="Phobius"/>
    </source>
</evidence>
<evidence type="ECO:0000256" key="4">
    <source>
        <dbReference type="ARBA" id="ARBA00023136"/>
    </source>
</evidence>
<dbReference type="Proteomes" id="UP000006230">
    <property type="component" value="Unassembled WGS sequence"/>
</dbReference>
<keyword evidence="6" id="KW-0808">Transferase</keyword>
<protein>
    <submittedName>
        <fullName evidence="6">Isoprenylcysteine carboxyl methyltransferase family protein</fullName>
    </submittedName>
</protein>
<keyword evidence="7" id="KW-1185">Reference proteome</keyword>
<dbReference type="PANTHER" id="PTHR12714">
    <property type="entry name" value="PROTEIN-S ISOPRENYLCYSTEINE O-METHYLTRANSFERASE"/>
    <property type="match status" value="1"/>
</dbReference>
<keyword evidence="4 5" id="KW-0472">Membrane</keyword>
<keyword evidence="3 5" id="KW-1133">Transmembrane helix</keyword>
<accession>Q0FJI4</accession>
<reference evidence="6 7" key="1">
    <citation type="journal article" date="2010" name="J. Bacteriol.">
        <title>Genome sequences of Pelagibaca bermudensis HTCC2601T and Maritimibacter alkaliphilus HTCC2654T, the type strains of two marine Roseobacter genera.</title>
        <authorList>
            <person name="Thrash J.C."/>
            <person name="Cho J.C."/>
            <person name="Ferriera S."/>
            <person name="Johnson J."/>
            <person name="Vergin K.L."/>
            <person name="Giovannoni S.J."/>
        </authorList>
    </citation>
    <scope>NUCLEOTIDE SEQUENCE [LARGE SCALE GENOMIC DNA]</scope>
    <source>
        <strain evidence="7">DSM 26914 / JCM 13377 / KCTC 12554 / HTCC2601</strain>
    </source>
</reference>
<evidence type="ECO:0000313" key="7">
    <source>
        <dbReference type="Proteomes" id="UP000006230"/>
    </source>
</evidence>